<dbReference type="EMBL" id="REGN01008032">
    <property type="protein sequence ID" value="RNA04591.1"/>
    <property type="molecule type" value="Genomic_DNA"/>
</dbReference>
<keyword evidence="2" id="KW-1185">Reference proteome</keyword>
<protein>
    <submittedName>
        <fullName evidence="1">Uncharacterized protein</fullName>
    </submittedName>
</protein>
<dbReference type="Proteomes" id="UP000276133">
    <property type="component" value="Unassembled WGS sequence"/>
</dbReference>
<organism evidence="1 2">
    <name type="scientific">Brachionus plicatilis</name>
    <name type="common">Marine rotifer</name>
    <name type="synonym">Brachionus muelleri</name>
    <dbReference type="NCBI Taxonomy" id="10195"/>
    <lineage>
        <taxon>Eukaryota</taxon>
        <taxon>Metazoa</taxon>
        <taxon>Spiralia</taxon>
        <taxon>Gnathifera</taxon>
        <taxon>Rotifera</taxon>
        <taxon>Eurotatoria</taxon>
        <taxon>Monogononta</taxon>
        <taxon>Pseudotrocha</taxon>
        <taxon>Ploima</taxon>
        <taxon>Brachionidae</taxon>
        <taxon>Brachionus</taxon>
    </lineage>
</organism>
<sequence>MQTFIQQDLIQGFILCGDLKDCIAVSSFNFSNPTTRKIMNCLLDRRLQTLHIKNTDIHSVIFEIDADEKQMHGYKKKKLIQFNSFVFVSSVDFLFDTSTEILKHKGWHQLFLLKIDHRLDELAENYIRIELEKTKENNLGLTCYVTMTINSPYNETVYNEKPFITSNLARTDYEL</sequence>
<proteinExistence type="predicted"/>
<evidence type="ECO:0000313" key="1">
    <source>
        <dbReference type="EMBL" id="RNA04591.1"/>
    </source>
</evidence>
<dbReference type="AlphaFoldDB" id="A0A3M7Q0Q5"/>
<reference evidence="1 2" key="1">
    <citation type="journal article" date="2018" name="Sci. Rep.">
        <title>Genomic signatures of local adaptation to the degree of environmental predictability in rotifers.</title>
        <authorList>
            <person name="Franch-Gras L."/>
            <person name="Hahn C."/>
            <person name="Garcia-Roger E.M."/>
            <person name="Carmona M.J."/>
            <person name="Serra M."/>
            <person name="Gomez A."/>
        </authorList>
    </citation>
    <scope>NUCLEOTIDE SEQUENCE [LARGE SCALE GENOMIC DNA]</scope>
    <source>
        <strain evidence="1">HYR1</strain>
    </source>
</reference>
<name>A0A3M7Q0Q5_BRAPC</name>
<gene>
    <name evidence="1" type="ORF">BpHYR1_044018</name>
</gene>
<comment type="caution">
    <text evidence="1">The sequence shown here is derived from an EMBL/GenBank/DDBJ whole genome shotgun (WGS) entry which is preliminary data.</text>
</comment>
<evidence type="ECO:0000313" key="2">
    <source>
        <dbReference type="Proteomes" id="UP000276133"/>
    </source>
</evidence>
<accession>A0A3M7Q0Q5</accession>